<dbReference type="PANTHER" id="PTHR35008">
    <property type="entry name" value="BLL4482 PROTEIN-RELATED"/>
    <property type="match status" value="1"/>
</dbReference>
<name>A0ABT5M9B6_9BURK</name>
<evidence type="ECO:0000256" key="4">
    <source>
        <dbReference type="PROSITE-ProRule" id="PRU00433"/>
    </source>
</evidence>
<organism evidence="6 7">
    <name type="scientific">Curvibacter microcysteis</name>
    <dbReference type="NCBI Taxonomy" id="3026419"/>
    <lineage>
        <taxon>Bacteria</taxon>
        <taxon>Pseudomonadati</taxon>
        <taxon>Pseudomonadota</taxon>
        <taxon>Betaproteobacteria</taxon>
        <taxon>Burkholderiales</taxon>
        <taxon>Comamonadaceae</taxon>
        <taxon>Curvibacter</taxon>
    </lineage>
</organism>
<evidence type="ECO:0000256" key="2">
    <source>
        <dbReference type="ARBA" id="ARBA00022723"/>
    </source>
</evidence>
<dbReference type="Pfam" id="PF00034">
    <property type="entry name" value="Cytochrom_C"/>
    <property type="match status" value="1"/>
</dbReference>
<feature type="domain" description="Cytochrome c" evidence="5">
    <location>
        <begin position="47"/>
        <end position="134"/>
    </location>
</feature>
<dbReference type="SUPFAM" id="SSF46626">
    <property type="entry name" value="Cytochrome c"/>
    <property type="match status" value="1"/>
</dbReference>
<comment type="caution">
    <text evidence="6">The sequence shown here is derived from an EMBL/GenBank/DDBJ whole genome shotgun (WGS) entry which is preliminary data.</text>
</comment>
<dbReference type="Proteomes" id="UP001528672">
    <property type="component" value="Unassembled WGS sequence"/>
</dbReference>
<sequence>MACLAALLPTLLVAQPLGLGRPATDAAIAAWNIDIDAQGQGLPPGRGSVAEGARVYAEKCAACHGAQGEGKPADRLVGGHGSLNSPRPIKTVGSFWPYATTVYDFIYRAMPYNAPQSLAPNEVYAVTAWLLHANGIVPADAVLDARSLPAVKMPNRAGFVPDARPDVDNPACRHCR</sequence>
<evidence type="ECO:0000313" key="7">
    <source>
        <dbReference type="Proteomes" id="UP001528672"/>
    </source>
</evidence>
<dbReference type="PROSITE" id="PS51007">
    <property type="entry name" value="CYTC"/>
    <property type="match status" value="1"/>
</dbReference>
<dbReference type="InterPro" id="IPR036909">
    <property type="entry name" value="Cyt_c-like_dom_sf"/>
</dbReference>
<dbReference type="InterPro" id="IPR009056">
    <property type="entry name" value="Cyt_c-like_dom"/>
</dbReference>
<dbReference type="InterPro" id="IPR051459">
    <property type="entry name" value="Cytochrome_c-type_DH"/>
</dbReference>
<dbReference type="RefSeq" id="WP_273925594.1">
    <property type="nucleotide sequence ID" value="NZ_JAQSIO010000001.1"/>
</dbReference>
<proteinExistence type="predicted"/>
<keyword evidence="2 4" id="KW-0479">Metal-binding</keyword>
<keyword evidence="3 4" id="KW-0408">Iron</keyword>
<dbReference type="PANTHER" id="PTHR35008:SF8">
    <property type="entry name" value="ALCOHOL DEHYDROGENASE CYTOCHROME C SUBUNIT"/>
    <property type="match status" value="1"/>
</dbReference>
<evidence type="ECO:0000256" key="1">
    <source>
        <dbReference type="ARBA" id="ARBA00022617"/>
    </source>
</evidence>
<keyword evidence="7" id="KW-1185">Reference proteome</keyword>
<gene>
    <name evidence="6" type="ORF">PSQ39_00850</name>
</gene>
<reference evidence="6 7" key="1">
    <citation type="submission" date="2023-02" db="EMBL/GenBank/DDBJ databases">
        <title>Bacterial whole genome sequence for Curvibacter sp. HBC28.</title>
        <authorList>
            <person name="Le V."/>
            <person name="Ko S.-R."/>
            <person name="Ahn C.-Y."/>
            <person name="Oh H.-M."/>
        </authorList>
    </citation>
    <scope>NUCLEOTIDE SEQUENCE [LARGE SCALE GENOMIC DNA]</scope>
    <source>
        <strain evidence="6 7">HBC28</strain>
    </source>
</reference>
<evidence type="ECO:0000259" key="5">
    <source>
        <dbReference type="PROSITE" id="PS51007"/>
    </source>
</evidence>
<dbReference type="Gene3D" id="1.10.760.10">
    <property type="entry name" value="Cytochrome c-like domain"/>
    <property type="match status" value="1"/>
</dbReference>
<evidence type="ECO:0000256" key="3">
    <source>
        <dbReference type="ARBA" id="ARBA00023004"/>
    </source>
</evidence>
<dbReference type="EMBL" id="JAQSIO010000001">
    <property type="protein sequence ID" value="MDD0813168.1"/>
    <property type="molecule type" value="Genomic_DNA"/>
</dbReference>
<evidence type="ECO:0000313" key="6">
    <source>
        <dbReference type="EMBL" id="MDD0813168.1"/>
    </source>
</evidence>
<keyword evidence="1 4" id="KW-0349">Heme</keyword>
<protein>
    <submittedName>
        <fullName evidence="6">Cytochrome c</fullName>
    </submittedName>
</protein>
<accession>A0ABT5M9B6</accession>